<dbReference type="AlphaFoldDB" id="A0A9P3LLR0"/>
<name>A0A9P3LLR0_9APHY</name>
<keyword evidence="2" id="KW-1185">Reference proteome</keyword>
<organism evidence="1 2">
    <name type="scientific">Phanerochaete sordida</name>
    <dbReference type="NCBI Taxonomy" id="48140"/>
    <lineage>
        <taxon>Eukaryota</taxon>
        <taxon>Fungi</taxon>
        <taxon>Dikarya</taxon>
        <taxon>Basidiomycota</taxon>
        <taxon>Agaricomycotina</taxon>
        <taxon>Agaricomycetes</taxon>
        <taxon>Polyporales</taxon>
        <taxon>Phanerochaetaceae</taxon>
        <taxon>Phanerochaete</taxon>
    </lineage>
</organism>
<evidence type="ECO:0000313" key="2">
    <source>
        <dbReference type="Proteomes" id="UP000703269"/>
    </source>
</evidence>
<protein>
    <recommendedName>
        <fullName evidence="3">F-box domain-containing protein</fullName>
    </recommendedName>
</protein>
<comment type="caution">
    <text evidence="1">The sequence shown here is derived from an EMBL/GenBank/DDBJ whole genome shotgun (WGS) entry which is preliminary data.</text>
</comment>
<sequence length="332" mass="36568">MRDVVKPVRFTSVVLITERQLLAFASLLQALEQETPSRPSSLPIRHLLVAVPTHYWGDVAKEKKDKALRLQETIRSLLAMAAPTLQTLALYGTHFDVVAPEFTFPLLEALCVERFNIMRKDFSILPSLRRLHLTEYSGWPGFWTLLAQAAPALTHIRLTGLSQDVDLPRIIRNLLDLPVPDTPETRMSLDLIPPYPPGAPEAAAADALSSLRTIIVEPHEYQGGGFCGTGMIMHIQMKCGLGATAQECKQGLGRGVLYLLPDTAGYPVSEARREWLKLVEGGSGPWVTPEERAVRPPLAAAAVVRKPTMTTRINSALRSAQNSIKSRMRGGK</sequence>
<dbReference type="Proteomes" id="UP000703269">
    <property type="component" value="Unassembled WGS sequence"/>
</dbReference>
<evidence type="ECO:0008006" key="3">
    <source>
        <dbReference type="Google" id="ProtNLM"/>
    </source>
</evidence>
<dbReference type="OrthoDB" id="2748701at2759"/>
<reference evidence="1 2" key="1">
    <citation type="submission" date="2021-08" db="EMBL/GenBank/DDBJ databases">
        <title>Draft Genome Sequence of Phanerochaete sordida strain YK-624.</title>
        <authorList>
            <person name="Mori T."/>
            <person name="Dohra H."/>
            <person name="Suzuki T."/>
            <person name="Kawagishi H."/>
            <person name="Hirai H."/>
        </authorList>
    </citation>
    <scope>NUCLEOTIDE SEQUENCE [LARGE SCALE GENOMIC DNA]</scope>
    <source>
        <strain evidence="1 2">YK-624</strain>
    </source>
</reference>
<gene>
    <name evidence="1" type="ORF">PsYK624_158960</name>
</gene>
<evidence type="ECO:0000313" key="1">
    <source>
        <dbReference type="EMBL" id="GJE99625.1"/>
    </source>
</evidence>
<accession>A0A9P3LLR0</accession>
<proteinExistence type="predicted"/>
<dbReference type="EMBL" id="BPQB01000114">
    <property type="protein sequence ID" value="GJE99625.1"/>
    <property type="molecule type" value="Genomic_DNA"/>
</dbReference>